<dbReference type="GO" id="GO:0005737">
    <property type="term" value="C:cytoplasm"/>
    <property type="evidence" value="ECO:0007669"/>
    <property type="project" value="UniProtKB-SubCell"/>
</dbReference>
<dbReference type="InterPro" id="IPR011055">
    <property type="entry name" value="Dup_hybrid_motif"/>
</dbReference>
<keyword evidence="6" id="KW-0418">Kinase</keyword>
<dbReference type="GO" id="GO:0009401">
    <property type="term" value="P:phosphoenolpyruvate-dependent sugar phosphotransferase system"/>
    <property type="evidence" value="ECO:0007669"/>
    <property type="project" value="UniProtKB-KW"/>
</dbReference>
<comment type="subcellular location">
    <subcellularLocation>
        <location evidence="1">Cytoplasm</location>
    </subcellularLocation>
</comment>
<dbReference type="PANTHER" id="PTHR45008:SF1">
    <property type="entry name" value="PTS SYSTEM GLUCOSE-SPECIFIC EIIA COMPONENT"/>
    <property type="match status" value="1"/>
</dbReference>
<evidence type="ECO:0000256" key="2">
    <source>
        <dbReference type="ARBA" id="ARBA00022448"/>
    </source>
</evidence>
<evidence type="ECO:0000313" key="8">
    <source>
        <dbReference type="EMBL" id="SHK67114.1"/>
    </source>
</evidence>
<keyword evidence="4" id="KW-0808">Transferase</keyword>
<dbReference type="GO" id="GO:0016301">
    <property type="term" value="F:kinase activity"/>
    <property type="evidence" value="ECO:0007669"/>
    <property type="project" value="UniProtKB-KW"/>
</dbReference>
<evidence type="ECO:0000256" key="3">
    <source>
        <dbReference type="ARBA" id="ARBA00022597"/>
    </source>
</evidence>
<evidence type="ECO:0000256" key="1">
    <source>
        <dbReference type="ARBA" id="ARBA00004496"/>
    </source>
</evidence>
<gene>
    <name evidence="8" type="ORF">SAMN02745163_04232</name>
</gene>
<dbReference type="Gene3D" id="2.70.70.10">
    <property type="entry name" value="Glucose Permease (Domain IIA)"/>
    <property type="match status" value="1"/>
</dbReference>
<dbReference type="SUPFAM" id="SSF51261">
    <property type="entry name" value="Duplicated hybrid motif"/>
    <property type="match status" value="1"/>
</dbReference>
<keyword evidence="3" id="KW-0762">Sugar transport</keyword>
<feature type="domain" description="PTS EIIA type-1" evidence="7">
    <location>
        <begin position="13"/>
        <end position="117"/>
    </location>
</feature>
<dbReference type="InterPro" id="IPR001127">
    <property type="entry name" value="PTS_EIIA_1_perm"/>
</dbReference>
<evidence type="ECO:0000313" key="9">
    <source>
        <dbReference type="Proteomes" id="UP000184310"/>
    </source>
</evidence>
<dbReference type="AlphaFoldDB" id="A0A1M6UD20"/>
<proteinExistence type="predicted"/>
<dbReference type="PANTHER" id="PTHR45008">
    <property type="entry name" value="PTS SYSTEM GLUCOSE-SPECIFIC EIIA COMPONENT"/>
    <property type="match status" value="1"/>
</dbReference>
<evidence type="ECO:0000256" key="6">
    <source>
        <dbReference type="ARBA" id="ARBA00022777"/>
    </source>
</evidence>
<evidence type="ECO:0000256" key="5">
    <source>
        <dbReference type="ARBA" id="ARBA00022683"/>
    </source>
</evidence>
<keyword evidence="2" id="KW-0813">Transport</keyword>
<name>A0A1M6UD20_9CLOT</name>
<dbReference type="EMBL" id="FQZB01000023">
    <property type="protein sequence ID" value="SHK67114.1"/>
    <property type="molecule type" value="Genomic_DNA"/>
</dbReference>
<reference evidence="8 9" key="1">
    <citation type="submission" date="2016-11" db="EMBL/GenBank/DDBJ databases">
        <authorList>
            <person name="Jaros S."/>
            <person name="Januszkiewicz K."/>
            <person name="Wedrychowicz H."/>
        </authorList>
    </citation>
    <scope>NUCLEOTIDE SEQUENCE [LARGE SCALE GENOMIC DNA]</scope>
    <source>
        <strain evidence="8 9">DSM 21758</strain>
    </source>
</reference>
<dbReference type="STRING" id="1121302.SAMN02745163_04232"/>
<dbReference type="Pfam" id="PF00358">
    <property type="entry name" value="PTS_EIIA_1"/>
    <property type="match status" value="1"/>
</dbReference>
<dbReference type="Proteomes" id="UP000184310">
    <property type="component" value="Unassembled WGS sequence"/>
</dbReference>
<dbReference type="FunFam" id="2.70.70.10:FF:000001">
    <property type="entry name" value="PTS system glucose-specific IIA component"/>
    <property type="match status" value="1"/>
</dbReference>
<sequence length="146" mass="16462">MCGEIRDLSDVPDDIFSTKIMGDGFMILPENGEVFSPVDGVVKNIFSTKHSIMIETKDKREILIHLGIDTVSLKGEGFEAFIDTGDIVDKGQLIAKMDLDFIKENNKSIAVPIIFTNLNEDEFIYFKTHKKVKACKENVVQIHKNK</sequence>
<dbReference type="InterPro" id="IPR050890">
    <property type="entry name" value="PTS_EIIA_component"/>
</dbReference>
<accession>A0A1M6UD20</accession>
<dbReference type="PROSITE" id="PS51093">
    <property type="entry name" value="PTS_EIIA_TYPE_1"/>
    <property type="match status" value="1"/>
</dbReference>
<dbReference type="NCBIfam" id="TIGR00830">
    <property type="entry name" value="PTBA"/>
    <property type="match status" value="1"/>
</dbReference>
<organism evidence="8 9">
    <name type="scientific">Clostridium cavendishii DSM 21758</name>
    <dbReference type="NCBI Taxonomy" id="1121302"/>
    <lineage>
        <taxon>Bacteria</taxon>
        <taxon>Bacillati</taxon>
        <taxon>Bacillota</taxon>
        <taxon>Clostridia</taxon>
        <taxon>Eubacteriales</taxon>
        <taxon>Clostridiaceae</taxon>
        <taxon>Clostridium</taxon>
    </lineage>
</organism>
<keyword evidence="9" id="KW-1185">Reference proteome</keyword>
<protein>
    <submittedName>
        <fullName evidence="8">PTS system, glucose subfamily, IIA component</fullName>
    </submittedName>
</protein>
<evidence type="ECO:0000256" key="4">
    <source>
        <dbReference type="ARBA" id="ARBA00022679"/>
    </source>
</evidence>
<evidence type="ECO:0000259" key="7">
    <source>
        <dbReference type="PROSITE" id="PS51093"/>
    </source>
</evidence>
<keyword evidence="5" id="KW-0598">Phosphotransferase system</keyword>